<organism evidence="2 3">
    <name type="scientific">Paenibacillus vulneris</name>
    <dbReference type="NCBI Taxonomy" id="1133364"/>
    <lineage>
        <taxon>Bacteria</taxon>
        <taxon>Bacillati</taxon>
        <taxon>Bacillota</taxon>
        <taxon>Bacilli</taxon>
        <taxon>Bacillales</taxon>
        <taxon>Paenibacillaceae</taxon>
        <taxon>Paenibacillus</taxon>
    </lineage>
</organism>
<dbReference type="RefSeq" id="WP_345587800.1">
    <property type="nucleotide sequence ID" value="NZ_BAABJG010000014.1"/>
</dbReference>
<evidence type="ECO:0000313" key="3">
    <source>
        <dbReference type="Proteomes" id="UP001597180"/>
    </source>
</evidence>
<keyword evidence="3" id="KW-1185">Reference proteome</keyword>
<proteinExistence type="predicted"/>
<protein>
    <recommendedName>
        <fullName evidence="4">Polymerase nucleotidyl transferase domain-containing protein</fullName>
    </recommendedName>
</protein>
<comment type="caution">
    <text evidence="2">The sequence shown here is derived from an EMBL/GenBank/DDBJ whole genome shotgun (WGS) entry which is preliminary data.</text>
</comment>
<evidence type="ECO:0000256" key="1">
    <source>
        <dbReference type="SAM" id="Coils"/>
    </source>
</evidence>
<feature type="coiled-coil region" evidence="1">
    <location>
        <begin position="130"/>
        <end position="157"/>
    </location>
</feature>
<reference evidence="3" key="1">
    <citation type="journal article" date="2019" name="Int. J. Syst. Evol. Microbiol.">
        <title>The Global Catalogue of Microorganisms (GCM) 10K type strain sequencing project: providing services to taxonomists for standard genome sequencing and annotation.</title>
        <authorList>
            <consortium name="The Broad Institute Genomics Platform"/>
            <consortium name="The Broad Institute Genome Sequencing Center for Infectious Disease"/>
            <person name="Wu L."/>
            <person name="Ma J."/>
        </authorList>
    </citation>
    <scope>NUCLEOTIDE SEQUENCE [LARGE SCALE GENOMIC DNA]</scope>
    <source>
        <strain evidence="3">CCUG 53270</strain>
    </source>
</reference>
<evidence type="ECO:0000313" key="2">
    <source>
        <dbReference type="EMBL" id="MFD1223786.1"/>
    </source>
</evidence>
<dbReference type="Gene3D" id="3.30.460.10">
    <property type="entry name" value="Beta Polymerase, domain 2"/>
    <property type="match status" value="1"/>
</dbReference>
<sequence length="331" mass="38882">MHWKRQMLEKAYRIAEPFCSHSGVTGVALGGSIGRGQMWKHSDLELCLVVEQRLEELQHFNYMDSMGVEIIQITKSRMKEFTEQSGEPDRSILGFPIQIYQCKILHDPEQLLNAFKKRYDSYLFHEHITKFKEKEALEQADAKLDKAREQVARGNYRTAAAQLRVGLNFLLLAVYWHHHILPRSQNRTIYFLHKNSQVIGNTKLYDAFIQVFGLEKPRKTHKDALQNAQRDIFQLSDTSWGSNTSAFLKNAVDGNLEWGHHQSIVYVYKYCVHRMHGHESYPEDFYDRPDFARQFPELYHFLDMDTMTLDDVKQWILMFEEARGDLQPHAV</sequence>
<dbReference type="InterPro" id="IPR043519">
    <property type="entry name" value="NT_sf"/>
</dbReference>
<name>A0ABW3UVG0_9BACL</name>
<gene>
    <name evidence="2" type="ORF">ACFQ4B_27050</name>
</gene>
<keyword evidence="1" id="KW-0175">Coiled coil</keyword>
<dbReference type="EMBL" id="JBHTLU010000036">
    <property type="protein sequence ID" value="MFD1223786.1"/>
    <property type="molecule type" value="Genomic_DNA"/>
</dbReference>
<evidence type="ECO:0008006" key="4">
    <source>
        <dbReference type="Google" id="ProtNLM"/>
    </source>
</evidence>
<dbReference type="Proteomes" id="UP001597180">
    <property type="component" value="Unassembled WGS sequence"/>
</dbReference>
<dbReference type="SUPFAM" id="SSF81301">
    <property type="entry name" value="Nucleotidyltransferase"/>
    <property type="match status" value="1"/>
</dbReference>
<accession>A0ABW3UVG0</accession>